<dbReference type="InterPro" id="IPR003439">
    <property type="entry name" value="ABC_transporter-like_ATP-bd"/>
</dbReference>
<dbReference type="SUPFAM" id="SSF52540">
    <property type="entry name" value="P-loop containing nucleoside triphosphate hydrolases"/>
    <property type="match status" value="1"/>
</dbReference>
<comment type="subcellular location">
    <subcellularLocation>
        <location evidence="1">Membrane</location>
        <topology evidence="1">Multi-pass membrane protein</topology>
    </subcellularLocation>
</comment>
<evidence type="ECO:0000256" key="1">
    <source>
        <dbReference type="ARBA" id="ARBA00004141"/>
    </source>
</evidence>
<evidence type="ECO:0000313" key="10">
    <source>
        <dbReference type="Proteomes" id="UP000031737"/>
    </source>
</evidence>
<sequence>MTEPMDANGHTPHDVALTLGKVVNFSWENLTYSVPVEDDDGNMGHKTLLYNMSGTAVGGRLLAIMGPSGAGKTTLMGAITGKLYNAKAKMEGCCFLNNTIYSPRYKKLVSYVSQDDIVMGKETPGEAIRFACRVRLGLDNEESEKIVKEVITRLHLTECQHTILGIPGVLKGVSGGERKRTSVGTELATNPCVMLLDEPTTGLDSVNALRVGQMLQDLAKKDMRTVIATVHSPSSELFDIFDDLLLLAKGHVVYHGPTADAVAYFATLGYQVPPRTNPSEYFMNVLQLPEEELSQLWLAWEDYVVSTAANHNNCLMLVQGPITHQDEFLESQLKLKGSSYAVQFVELGKRSFRMFRRDPGAFMGRSLQTLFFCSVYGSFLFRCEIESARCPGPCRSTLYNTDE</sequence>
<keyword evidence="2" id="KW-0813">Transport</keyword>
<dbReference type="FunFam" id="3.40.50.300:FF:001495">
    <property type="entry name" value="ATP-binding cassette protein subfamily G, member 4"/>
    <property type="match status" value="1"/>
</dbReference>
<dbReference type="InterPro" id="IPR050352">
    <property type="entry name" value="ABCG_transporters"/>
</dbReference>
<evidence type="ECO:0000313" key="9">
    <source>
        <dbReference type="EMBL" id="ESL08515.1"/>
    </source>
</evidence>
<protein>
    <submittedName>
        <fullName evidence="9">ABC transporter</fullName>
    </submittedName>
</protein>
<dbReference type="GO" id="GO:0016020">
    <property type="term" value="C:membrane"/>
    <property type="evidence" value="ECO:0007669"/>
    <property type="project" value="UniProtKB-SubCell"/>
</dbReference>
<dbReference type="GO" id="GO:0016887">
    <property type="term" value="F:ATP hydrolysis activity"/>
    <property type="evidence" value="ECO:0007669"/>
    <property type="project" value="InterPro"/>
</dbReference>
<dbReference type="Proteomes" id="UP000031737">
    <property type="component" value="Unassembled WGS sequence"/>
</dbReference>
<keyword evidence="4" id="KW-0547">Nucleotide-binding</keyword>
<reference evidence="9 10" key="1">
    <citation type="submission" date="2013-07" db="EMBL/GenBank/DDBJ databases">
        <authorList>
            <person name="Stoco P.H."/>
            <person name="Wagner G."/>
            <person name="Gerber A."/>
            <person name="Zaha A."/>
            <person name="Thompson C."/>
            <person name="Bartholomeu D.C."/>
            <person name="Luckemeyer D.D."/>
            <person name="Bahia D."/>
            <person name="Loreto E."/>
            <person name="Prestes E.B."/>
            <person name="Lima F.M."/>
            <person name="Rodrigues-Luiz G."/>
            <person name="Vallejo G.A."/>
            <person name="Filho J.F."/>
            <person name="Monteiro K.M."/>
            <person name="Tyler K.M."/>
            <person name="de Almeida L.G."/>
            <person name="Ortiz M.F."/>
            <person name="Siervo M.A."/>
            <person name="de Moraes M.H."/>
            <person name="Cunha O.L."/>
            <person name="Mendonca-Neto R."/>
            <person name="Silva R."/>
            <person name="Teixeira S.M."/>
            <person name="Murta S.M."/>
            <person name="Sincero T.C."/>
            <person name="Mendes T.A."/>
            <person name="Urmenyi T.P."/>
            <person name="Silva V.G."/>
            <person name="da Rocha W.D."/>
            <person name="Andersson B."/>
            <person name="Romanha A.J."/>
            <person name="Steindel M."/>
            <person name="de Vasconcelos A.T."/>
            <person name="Grisard E.C."/>
        </authorList>
    </citation>
    <scope>NUCLEOTIDE SEQUENCE [LARGE SCALE GENOMIC DNA]</scope>
    <source>
        <strain evidence="9 10">SC58</strain>
    </source>
</reference>
<evidence type="ECO:0000256" key="2">
    <source>
        <dbReference type="ARBA" id="ARBA00022448"/>
    </source>
</evidence>
<dbReference type="PROSITE" id="PS50893">
    <property type="entry name" value="ABC_TRANSPORTER_2"/>
    <property type="match status" value="1"/>
</dbReference>
<keyword evidence="3" id="KW-0812">Transmembrane</keyword>
<feature type="domain" description="ABC transporter" evidence="8">
    <location>
        <begin position="25"/>
        <end position="274"/>
    </location>
</feature>
<name>A0A061J2G6_TRYRA</name>
<evidence type="ECO:0000259" key="8">
    <source>
        <dbReference type="PROSITE" id="PS50893"/>
    </source>
</evidence>
<dbReference type="GO" id="GO:0005524">
    <property type="term" value="F:ATP binding"/>
    <property type="evidence" value="ECO:0007669"/>
    <property type="project" value="UniProtKB-KW"/>
</dbReference>
<evidence type="ECO:0000256" key="6">
    <source>
        <dbReference type="ARBA" id="ARBA00022989"/>
    </source>
</evidence>
<keyword evidence="10" id="KW-1185">Reference proteome</keyword>
<keyword evidence="7" id="KW-0472">Membrane</keyword>
<dbReference type="VEuPathDB" id="TriTrypDB:TRSC58_03782"/>
<dbReference type="InterPro" id="IPR043926">
    <property type="entry name" value="ABCG_dom"/>
</dbReference>
<dbReference type="PANTHER" id="PTHR48041:SF127">
    <property type="entry name" value="TRANSPORTER, PUTATIVE-RELATED"/>
    <property type="match status" value="1"/>
</dbReference>
<dbReference type="Pfam" id="PF19055">
    <property type="entry name" value="ABC2_membrane_7"/>
    <property type="match status" value="1"/>
</dbReference>
<dbReference type="Gene3D" id="3.40.50.300">
    <property type="entry name" value="P-loop containing nucleotide triphosphate hydrolases"/>
    <property type="match status" value="1"/>
</dbReference>
<dbReference type="Pfam" id="PF00005">
    <property type="entry name" value="ABC_tran"/>
    <property type="match status" value="1"/>
</dbReference>
<dbReference type="OrthoDB" id="66620at2759"/>
<keyword evidence="5" id="KW-0067">ATP-binding</keyword>
<dbReference type="EMBL" id="AUPL01003782">
    <property type="protein sequence ID" value="ESL08515.1"/>
    <property type="molecule type" value="Genomic_DNA"/>
</dbReference>
<dbReference type="PANTHER" id="PTHR48041">
    <property type="entry name" value="ABC TRANSPORTER G FAMILY MEMBER 28"/>
    <property type="match status" value="1"/>
</dbReference>
<dbReference type="InterPro" id="IPR003593">
    <property type="entry name" value="AAA+_ATPase"/>
</dbReference>
<comment type="caution">
    <text evidence="9">The sequence shown here is derived from an EMBL/GenBank/DDBJ whole genome shotgun (WGS) entry which is preliminary data.</text>
</comment>
<proteinExistence type="predicted"/>
<evidence type="ECO:0000256" key="3">
    <source>
        <dbReference type="ARBA" id="ARBA00022692"/>
    </source>
</evidence>
<dbReference type="SMART" id="SM00382">
    <property type="entry name" value="AAA"/>
    <property type="match status" value="1"/>
</dbReference>
<accession>A0A061J2G6</accession>
<keyword evidence="6" id="KW-1133">Transmembrane helix</keyword>
<evidence type="ECO:0000256" key="5">
    <source>
        <dbReference type="ARBA" id="ARBA00022840"/>
    </source>
</evidence>
<evidence type="ECO:0000256" key="7">
    <source>
        <dbReference type="ARBA" id="ARBA00023136"/>
    </source>
</evidence>
<organism evidence="9 10">
    <name type="scientific">Trypanosoma rangeli SC58</name>
    <dbReference type="NCBI Taxonomy" id="429131"/>
    <lineage>
        <taxon>Eukaryota</taxon>
        <taxon>Discoba</taxon>
        <taxon>Euglenozoa</taxon>
        <taxon>Kinetoplastea</taxon>
        <taxon>Metakinetoplastina</taxon>
        <taxon>Trypanosomatida</taxon>
        <taxon>Trypanosomatidae</taxon>
        <taxon>Trypanosoma</taxon>
        <taxon>Herpetosoma</taxon>
    </lineage>
</organism>
<dbReference type="InterPro" id="IPR027417">
    <property type="entry name" value="P-loop_NTPase"/>
</dbReference>
<evidence type="ECO:0000256" key="4">
    <source>
        <dbReference type="ARBA" id="ARBA00022741"/>
    </source>
</evidence>
<dbReference type="AlphaFoldDB" id="A0A061J2G6"/>
<dbReference type="GO" id="GO:0140359">
    <property type="term" value="F:ABC-type transporter activity"/>
    <property type="evidence" value="ECO:0007669"/>
    <property type="project" value="InterPro"/>
</dbReference>
<gene>
    <name evidence="9" type="ORF">TRSC58_03782</name>
</gene>